<evidence type="ECO:0000256" key="4">
    <source>
        <dbReference type="ARBA" id="ARBA00033418"/>
    </source>
</evidence>
<dbReference type="InterPro" id="IPR010031">
    <property type="entry name" value="FAD_lactone_oxidase-like"/>
</dbReference>
<dbReference type="SUPFAM" id="SSF56176">
    <property type="entry name" value="FAD-binding/transporter-associated domain-like"/>
    <property type="match status" value="1"/>
</dbReference>
<dbReference type="PROSITE" id="PS51387">
    <property type="entry name" value="FAD_PCMH"/>
    <property type="match status" value="1"/>
</dbReference>
<evidence type="ECO:0000313" key="8">
    <source>
        <dbReference type="Proteomes" id="UP001194696"/>
    </source>
</evidence>
<comment type="pathway">
    <text evidence="1">Cofactor biosynthesis; D-erythroascorbate biosynthesis; dehydro-D-arabinono-1,4-lactone from D-arabinose: step 2/2.</text>
</comment>
<dbReference type="InterPro" id="IPR006094">
    <property type="entry name" value="Oxid_FAD_bind_N"/>
</dbReference>
<gene>
    <name evidence="7" type="ORF">BGZ96_003412</name>
</gene>
<name>A0ABQ7K8A4_9FUNG</name>
<dbReference type="PANTHER" id="PTHR43762:SF1">
    <property type="entry name" value="D-ARABINONO-1,4-LACTONE OXIDASE"/>
    <property type="match status" value="1"/>
</dbReference>
<evidence type="ECO:0000259" key="6">
    <source>
        <dbReference type="PROSITE" id="PS51387"/>
    </source>
</evidence>
<reference evidence="7 8" key="1">
    <citation type="journal article" date="2020" name="Fungal Divers.">
        <title>Resolving the Mortierellaceae phylogeny through synthesis of multi-gene phylogenetics and phylogenomics.</title>
        <authorList>
            <person name="Vandepol N."/>
            <person name="Liber J."/>
            <person name="Desiro A."/>
            <person name="Na H."/>
            <person name="Kennedy M."/>
            <person name="Barry K."/>
            <person name="Grigoriev I.V."/>
            <person name="Miller A.N."/>
            <person name="O'Donnell K."/>
            <person name="Stajich J.E."/>
            <person name="Bonito G."/>
        </authorList>
    </citation>
    <scope>NUCLEOTIDE SEQUENCE [LARGE SCALE GENOMIC DNA]</scope>
    <source>
        <strain evidence="7 8">AD045</strain>
    </source>
</reference>
<dbReference type="Pfam" id="PF01565">
    <property type="entry name" value="FAD_binding_4"/>
    <property type="match status" value="1"/>
</dbReference>
<accession>A0ABQ7K8A4</accession>
<feature type="domain" description="FAD-binding PCMH-type" evidence="6">
    <location>
        <begin position="55"/>
        <end position="230"/>
    </location>
</feature>
<dbReference type="Proteomes" id="UP001194696">
    <property type="component" value="Unassembled WGS sequence"/>
</dbReference>
<dbReference type="Gene3D" id="3.30.43.10">
    <property type="entry name" value="Uridine Diphospho-n-acetylenolpyruvylglucosamine Reductase, domain 2"/>
    <property type="match status" value="1"/>
</dbReference>
<evidence type="ECO:0000256" key="3">
    <source>
        <dbReference type="ARBA" id="ARBA00023002"/>
    </source>
</evidence>
<dbReference type="InterPro" id="IPR036318">
    <property type="entry name" value="FAD-bd_PCMH-like_sf"/>
</dbReference>
<sequence>MTTDPVLDTPPASLKPTAASAVEEEPTFMLGSPMAIVDGVSFSSGDNWTNWANTLSATPERLFYPNTLEDLQVIIREATENKKKVRCVGNGHSWSGTAVTQDYMVSINNMSKIDMPVKGEDGGWTVTIEMGVEVKELDEFLRKHDPPLALASNVMPTDIRYGGILTMGCHGAGLDSRSVSDTLTEITIVNAYGELHIYSEADDSEAFNIACINLGLLGIVYNATLKLTPMSQYRLRAIDSYEPLASYFQGGSEGGLKLKELVLSNDSTEILYWPHDKFLQTDKNKHFWLKQWKRTQDPAESHVLEKYKDQAPTVDHPAFAAFKVGEVVKEIPDTLHFDVTGEGEGTGETKLFDASAAFKLLPDFSNFVECFNELLEKNYEFSTSQFPERIMTCLEVRFVRASRKLMSFFYDAQADEEEAVYCVINVLGARDTPGFVEYSQDVLAGWIDKYNAKPHWAKLWEQIPGVIPSLRREYKDRLAVLNRVRKTQDPFDMFVNDTWRPLLEERKD</sequence>
<dbReference type="Gene3D" id="3.30.70.2520">
    <property type="match status" value="1"/>
</dbReference>
<evidence type="ECO:0000256" key="2">
    <source>
        <dbReference type="ARBA" id="ARBA00013136"/>
    </source>
</evidence>
<evidence type="ECO:0000256" key="1">
    <source>
        <dbReference type="ARBA" id="ARBA00005083"/>
    </source>
</evidence>
<feature type="region of interest" description="Disordered" evidence="5">
    <location>
        <begin position="1"/>
        <end position="20"/>
    </location>
</feature>
<evidence type="ECO:0000313" key="7">
    <source>
        <dbReference type="EMBL" id="KAG0293009.1"/>
    </source>
</evidence>
<evidence type="ECO:0000256" key="5">
    <source>
        <dbReference type="SAM" id="MobiDB-lite"/>
    </source>
</evidence>
<dbReference type="InterPro" id="IPR016169">
    <property type="entry name" value="FAD-bd_PCMH_sub2"/>
</dbReference>
<dbReference type="Gene3D" id="3.30.465.10">
    <property type="match status" value="1"/>
</dbReference>
<dbReference type="InterPro" id="IPR007173">
    <property type="entry name" value="ALO_C"/>
</dbReference>
<dbReference type="EMBL" id="JAAAIM010000173">
    <property type="protein sequence ID" value="KAG0293009.1"/>
    <property type="molecule type" value="Genomic_DNA"/>
</dbReference>
<comment type="caution">
    <text evidence="7">The sequence shown here is derived from an EMBL/GenBank/DDBJ whole genome shotgun (WGS) entry which is preliminary data.</text>
</comment>
<dbReference type="InterPro" id="IPR016166">
    <property type="entry name" value="FAD-bd_PCMH"/>
</dbReference>
<dbReference type="EC" id="1.1.3.37" evidence="2"/>
<keyword evidence="3" id="KW-0560">Oxidoreductase</keyword>
<dbReference type="InterPro" id="IPR016167">
    <property type="entry name" value="FAD-bd_PCMH_sub1"/>
</dbReference>
<dbReference type="PANTHER" id="PTHR43762">
    <property type="entry name" value="L-GULONOLACTONE OXIDASE"/>
    <property type="match status" value="1"/>
</dbReference>
<proteinExistence type="predicted"/>
<keyword evidence="8" id="KW-1185">Reference proteome</keyword>
<dbReference type="PIRSF" id="PIRSF000136">
    <property type="entry name" value="LGO_GLO"/>
    <property type="match status" value="1"/>
</dbReference>
<organism evidence="7 8">
    <name type="scientific">Linnemannia gamsii</name>
    <dbReference type="NCBI Taxonomy" id="64522"/>
    <lineage>
        <taxon>Eukaryota</taxon>
        <taxon>Fungi</taxon>
        <taxon>Fungi incertae sedis</taxon>
        <taxon>Mucoromycota</taxon>
        <taxon>Mortierellomycotina</taxon>
        <taxon>Mortierellomycetes</taxon>
        <taxon>Mortierellales</taxon>
        <taxon>Mortierellaceae</taxon>
        <taxon>Linnemannia</taxon>
    </lineage>
</organism>
<protein>
    <recommendedName>
        <fullName evidence="2">D-arabinono-1,4-lactone oxidase</fullName>
        <ecNumber evidence="2">1.1.3.37</ecNumber>
    </recommendedName>
    <alternativeName>
        <fullName evidence="4">L-galactono-gamma-lactone oxidase</fullName>
    </alternativeName>
</protein>
<dbReference type="Pfam" id="PF04030">
    <property type="entry name" value="ALO"/>
    <property type="match status" value="1"/>
</dbReference>